<evidence type="ECO:0000259" key="3">
    <source>
        <dbReference type="Pfam" id="PF20597"/>
    </source>
</evidence>
<dbReference type="Pfam" id="PF07589">
    <property type="entry name" value="PEP-CTERM"/>
    <property type="match status" value="1"/>
</dbReference>
<dbReference type="OrthoDB" id="8775303at2"/>
<dbReference type="InterPro" id="IPR026588">
    <property type="entry name" value="Choice_anch_A"/>
</dbReference>
<evidence type="ECO:0000256" key="1">
    <source>
        <dbReference type="SAM" id="SignalP"/>
    </source>
</evidence>
<feature type="chain" id="PRO_5016467829" evidence="1">
    <location>
        <begin position="23"/>
        <end position="352"/>
    </location>
</feature>
<dbReference type="AlphaFoldDB" id="A0A318STN9"/>
<dbReference type="InterPro" id="IPR013424">
    <property type="entry name" value="Ice-binding_C"/>
</dbReference>
<feature type="domain" description="Ice-binding protein C-terminal" evidence="2">
    <location>
        <begin position="326"/>
        <end position="350"/>
    </location>
</feature>
<feature type="signal peptide" evidence="1">
    <location>
        <begin position="1"/>
        <end position="22"/>
    </location>
</feature>
<accession>A0A318STN9</accession>
<dbReference type="NCBIfam" id="TIGR04215">
    <property type="entry name" value="choice_anch_A"/>
    <property type="match status" value="1"/>
</dbReference>
<protein>
    <submittedName>
        <fullName evidence="4">Putative secreted protein</fullName>
    </submittedName>
</protein>
<name>A0A318STN9_9RHOB</name>
<dbReference type="EMBL" id="QJTE01000002">
    <property type="protein sequence ID" value="PYE85013.1"/>
    <property type="molecule type" value="Genomic_DNA"/>
</dbReference>
<reference evidence="4 5" key="1">
    <citation type="submission" date="2018-06" db="EMBL/GenBank/DDBJ databases">
        <title>Genomic Encyclopedia of Type Strains, Phase III (KMG-III): the genomes of soil and plant-associated and newly described type strains.</title>
        <authorList>
            <person name="Whitman W."/>
        </authorList>
    </citation>
    <scope>NUCLEOTIDE SEQUENCE [LARGE SCALE GENOMIC DNA]</scope>
    <source>
        <strain evidence="4 5">CECT 9025</strain>
    </source>
</reference>
<proteinExistence type="predicted"/>
<feature type="domain" description="Choice-of-anchor A" evidence="3">
    <location>
        <begin position="29"/>
        <end position="314"/>
    </location>
</feature>
<dbReference type="RefSeq" id="WP_110814034.1">
    <property type="nucleotide sequence ID" value="NZ_QJTE01000002.1"/>
</dbReference>
<dbReference type="Pfam" id="PF20597">
    <property type="entry name" value="pAdhesive_15"/>
    <property type="match status" value="1"/>
</dbReference>
<keyword evidence="5" id="KW-1185">Reference proteome</keyword>
<dbReference type="Proteomes" id="UP000248311">
    <property type="component" value="Unassembled WGS sequence"/>
</dbReference>
<organism evidence="4 5">
    <name type="scientific">Pseudoroseicyclus aestuarii</name>
    <dbReference type="NCBI Taxonomy" id="1795041"/>
    <lineage>
        <taxon>Bacteria</taxon>
        <taxon>Pseudomonadati</taxon>
        <taxon>Pseudomonadota</taxon>
        <taxon>Alphaproteobacteria</taxon>
        <taxon>Rhodobacterales</taxon>
        <taxon>Paracoccaceae</taxon>
        <taxon>Pseudoroseicyclus</taxon>
    </lineage>
</organism>
<keyword evidence="1" id="KW-0732">Signal</keyword>
<comment type="caution">
    <text evidence="4">The sequence shown here is derived from an EMBL/GenBank/DDBJ whole genome shotgun (WGS) entry which is preliminary data.</text>
</comment>
<sequence length="352" mass="35478">MKHYLFAIAAAGVGLAGQAACAATLSGAELLNQFSIITTGDLDANHDNYGRAYVGGNLTTTSGKADFANPPALPDGRPGKLPASDYAALTVVGDVTGGPARIGTGGTTMVIGGNVANRELQFADANTAEVLIGGALSPATLINNRARPGQPGVRVSQGLAGTAGFADLFPQDVAATLTCLSGDLSDLDGTITPTITGGGNTFNLTATGGGLSVANFDIADLGGHIGQMQLALGATDTLVMNVGGTNVTINDNINGLLPPNGKRIIWNFYEAVTVDLQRQMIGSILAPKAVLKNNTAIEGSIFAASAQLGGQVHLQPFEGDLPEASPVPLPASLPLLLAGLGLAGFVARRRAA</sequence>
<gene>
    <name evidence="4" type="ORF">DFP88_102818</name>
</gene>
<evidence type="ECO:0000313" key="4">
    <source>
        <dbReference type="EMBL" id="PYE85013.1"/>
    </source>
</evidence>
<evidence type="ECO:0000313" key="5">
    <source>
        <dbReference type="Proteomes" id="UP000248311"/>
    </source>
</evidence>
<evidence type="ECO:0000259" key="2">
    <source>
        <dbReference type="Pfam" id="PF07589"/>
    </source>
</evidence>